<comment type="catalytic activity">
    <reaction evidence="16">
        <text>RX + glutathione = an S-substituted glutathione + a halide anion + H(+)</text>
        <dbReference type="Rhea" id="RHEA:16437"/>
        <dbReference type="ChEBI" id="CHEBI:15378"/>
        <dbReference type="ChEBI" id="CHEBI:16042"/>
        <dbReference type="ChEBI" id="CHEBI:17792"/>
        <dbReference type="ChEBI" id="CHEBI:57925"/>
        <dbReference type="ChEBI" id="CHEBI:90779"/>
        <dbReference type="EC" id="2.5.1.18"/>
    </reaction>
    <physiologicalReaction direction="left-to-right" evidence="16">
        <dbReference type="Rhea" id="RHEA:16438"/>
    </physiologicalReaction>
</comment>
<dbReference type="PANTHER" id="PTHR10689:SF6">
    <property type="entry name" value="MICROSOMAL GLUTATHIONE S-TRANSFERASE 1"/>
    <property type="match status" value="1"/>
</dbReference>
<keyword evidence="8" id="KW-1000">Mitochondrion outer membrane</keyword>
<organism evidence="18 19">
    <name type="scientific">Phytophthora ramorum</name>
    <name type="common">Sudden oak death agent</name>
    <dbReference type="NCBI Taxonomy" id="164328"/>
    <lineage>
        <taxon>Eukaryota</taxon>
        <taxon>Sar</taxon>
        <taxon>Stramenopiles</taxon>
        <taxon>Oomycota</taxon>
        <taxon>Peronosporomycetes</taxon>
        <taxon>Peronosporales</taxon>
        <taxon>Peronosporaceae</taxon>
        <taxon>Phytophthora</taxon>
    </lineage>
</organism>
<evidence type="ECO:0000256" key="1">
    <source>
        <dbReference type="ARBA" id="ARBA00003701"/>
    </source>
</evidence>
<dbReference type="VEuPathDB" id="FungiDB:KRP22_6374"/>
<comment type="subunit">
    <text evidence="14">Homotrimer; The trimer binds only one molecule of glutathione.</text>
</comment>
<evidence type="ECO:0000256" key="13">
    <source>
        <dbReference type="ARBA" id="ARBA00023136"/>
    </source>
</evidence>
<dbReference type="eggNOG" id="ENOG502SP39">
    <property type="taxonomic scope" value="Eukaryota"/>
</dbReference>
<keyword evidence="13 17" id="KW-0472">Membrane</keyword>
<sequence length="339" mass="36636">MVASNVTVYIACTSVLYLKFLLATGVQGGKKFRSGGRPPEDASLGLAKTIGKGRKQTYGLDKTDDEKVLKAREAEHRWTRIVSNDLESIPFALFVFGGGILAGSNPAVHAGAMTVYTAARCLHTYVYAHAMQPHRAICWGVGVVSTLVGVGNAIAAILSLVEGSQPILTARVHEHPIKLIDYVDEMVAGNVQMYVACSSILYLKFLLVTFIQGPRAFKSGCRPPEDAKLPLAEGREQNYGLAETDDKATIKAREEVHRWERIVANDLESIPFALFVFGGGVLSDSNATVHASTLIIYTVSRCLHTYMYANAIQPHRSNCWFVGVAATLVGVVNAVVAIA</sequence>
<evidence type="ECO:0000256" key="6">
    <source>
        <dbReference type="ARBA" id="ARBA00022679"/>
    </source>
</evidence>
<reference evidence="18" key="2">
    <citation type="submission" date="2015-06" db="UniProtKB">
        <authorList>
            <consortium name="EnsemblProtists"/>
        </authorList>
    </citation>
    <scope>IDENTIFICATION</scope>
    <source>
        <strain evidence="18">Pr102</strain>
    </source>
</reference>
<evidence type="ECO:0000256" key="14">
    <source>
        <dbReference type="ARBA" id="ARBA00038540"/>
    </source>
</evidence>
<evidence type="ECO:0000256" key="16">
    <source>
        <dbReference type="ARBA" id="ARBA00049385"/>
    </source>
</evidence>
<feature type="transmembrane region" description="Helical" evidence="17">
    <location>
        <begin position="6"/>
        <end position="26"/>
    </location>
</feature>
<name>H3GGP2_PHYRM</name>
<dbReference type="GO" id="GO:0004364">
    <property type="term" value="F:glutathione transferase activity"/>
    <property type="evidence" value="ECO:0007669"/>
    <property type="project" value="UniProtKB-EC"/>
</dbReference>
<dbReference type="GO" id="GO:0005741">
    <property type="term" value="C:mitochondrial outer membrane"/>
    <property type="evidence" value="ECO:0007669"/>
    <property type="project" value="UniProtKB-SubCell"/>
</dbReference>
<dbReference type="Pfam" id="PF01124">
    <property type="entry name" value="MAPEG"/>
    <property type="match status" value="2"/>
</dbReference>
<dbReference type="EMBL" id="DS566008">
    <property type="status" value="NOT_ANNOTATED_CDS"/>
    <property type="molecule type" value="Genomic_DNA"/>
</dbReference>
<evidence type="ECO:0000256" key="10">
    <source>
        <dbReference type="ARBA" id="ARBA00022989"/>
    </source>
</evidence>
<dbReference type="Gene3D" id="1.20.120.550">
    <property type="entry name" value="Membrane associated eicosanoid/glutathione metabolism-like domain"/>
    <property type="match status" value="2"/>
</dbReference>
<proteinExistence type="inferred from homology"/>
<dbReference type="PANTHER" id="PTHR10689">
    <property type="entry name" value="MICROSOMAL GLUTATHIONE S-TRANSFERASE 1"/>
    <property type="match status" value="1"/>
</dbReference>
<feature type="transmembrane region" description="Helical" evidence="17">
    <location>
        <begin position="319"/>
        <end position="338"/>
    </location>
</feature>
<dbReference type="GO" id="GO:0005789">
    <property type="term" value="C:endoplasmic reticulum membrane"/>
    <property type="evidence" value="ECO:0007669"/>
    <property type="project" value="UniProtKB-SubCell"/>
</dbReference>
<evidence type="ECO:0000256" key="9">
    <source>
        <dbReference type="ARBA" id="ARBA00022824"/>
    </source>
</evidence>
<dbReference type="FunFam" id="1.20.120.550:FF:000005">
    <property type="entry name" value="Inorganic phosphate transporter 1-6"/>
    <property type="match status" value="2"/>
</dbReference>
<dbReference type="SUPFAM" id="SSF161084">
    <property type="entry name" value="MAPEG domain-like"/>
    <property type="match status" value="2"/>
</dbReference>
<feature type="transmembrane region" description="Helical" evidence="17">
    <location>
        <begin position="191"/>
        <end position="211"/>
    </location>
</feature>
<evidence type="ECO:0000256" key="15">
    <source>
        <dbReference type="ARBA" id="ARBA00039397"/>
    </source>
</evidence>
<evidence type="ECO:0000256" key="12">
    <source>
        <dbReference type="ARBA" id="ARBA00023128"/>
    </source>
</evidence>
<feature type="transmembrane region" description="Helical" evidence="17">
    <location>
        <begin position="137"/>
        <end position="161"/>
    </location>
</feature>
<keyword evidence="10 17" id="KW-1133">Transmembrane helix</keyword>
<dbReference type="HOGENOM" id="CLU_958035_0_0_1"/>
<evidence type="ECO:0000256" key="17">
    <source>
        <dbReference type="SAM" id="Phobius"/>
    </source>
</evidence>
<keyword evidence="6" id="KW-0808">Transferase</keyword>
<dbReference type="VEuPathDB" id="FungiDB:KRP22_6373"/>
<keyword evidence="9" id="KW-0256">Endoplasmic reticulum</keyword>
<evidence type="ECO:0000256" key="11">
    <source>
        <dbReference type="ARBA" id="ARBA00022990"/>
    </source>
</evidence>
<dbReference type="VEuPathDB" id="FungiDB:KRP23_727"/>
<keyword evidence="7 17" id="KW-0812">Transmembrane</keyword>
<dbReference type="Proteomes" id="UP000005238">
    <property type="component" value="Unassembled WGS sequence"/>
</dbReference>
<dbReference type="EnsemblProtists" id="Phyra75000">
    <property type="protein sequence ID" value="Phyra75000"/>
    <property type="gene ID" value="Phyra75000"/>
</dbReference>
<dbReference type="InterPro" id="IPR001129">
    <property type="entry name" value="Membr-assoc_MAPEG"/>
</dbReference>
<evidence type="ECO:0000256" key="8">
    <source>
        <dbReference type="ARBA" id="ARBA00022787"/>
    </source>
</evidence>
<keyword evidence="12" id="KW-0496">Mitochondrion</keyword>
<dbReference type="InterPro" id="IPR023352">
    <property type="entry name" value="MAPEG-like_dom_sf"/>
</dbReference>
<comment type="function">
    <text evidence="1">Conjugation of reduced glutathione to a wide number of exogenous and endogenous hydrophobic electrophiles.</text>
</comment>
<dbReference type="InterPro" id="IPR040162">
    <property type="entry name" value="MGST1-like"/>
</dbReference>
<evidence type="ECO:0000256" key="3">
    <source>
        <dbReference type="ARBA" id="ARBA00004477"/>
    </source>
</evidence>
<evidence type="ECO:0000313" key="19">
    <source>
        <dbReference type="Proteomes" id="UP000005238"/>
    </source>
</evidence>
<reference evidence="19" key="1">
    <citation type="journal article" date="2006" name="Science">
        <title>Phytophthora genome sequences uncover evolutionary origins and mechanisms of pathogenesis.</title>
        <authorList>
            <person name="Tyler B.M."/>
            <person name="Tripathy S."/>
            <person name="Zhang X."/>
            <person name="Dehal P."/>
            <person name="Jiang R.H."/>
            <person name="Aerts A."/>
            <person name="Arredondo F.D."/>
            <person name="Baxter L."/>
            <person name="Bensasson D."/>
            <person name="Beynon J.L."/>
            <person name="Chapman J."/>
            <person name="Damasceno C.M."/>
            <person name="Dorrance A.E."/>
            <person name="Dou D."/>
            <person name="Dickerman A.W."/>
            <person name="Dubchak I.L."/>
            <person name="Garbelotto M."/>
            <person name="Gijzen M."/>
            <person name="Gordon S.G."/>
            <person name="Govers F."/>
            <person name="Grunwald N.J."/>
            <person name="Huang W."/>
            <person name="Ivors K.L."/>
            <person name="Jones R.W."/>
            <person name="Kamoun S."/>
            <person name="Krampis K."/>
            <person name="Lamour K.H."/>
            <person name="Lee M.K."/>
            <person name="McDonald W.H."/>
            <person name="Medina M."/>
            <person name="Meijer H.J."/>
            <person name="Nordberg E.K."/>
            <person name="Maclean D.J."/>
            <person name="Ospina-Giraldo M.D."/>
            <person name="Morris P.F."/>
            <person name="Phuntumart V."/>
            <person name="Putnam N.H."/>
            <person name="Rash S."/>
            <person name="Rose J.K."/>
            <person name="Sakihama Y."/>
            <person name="Salamov A.A."/>
            <person name="Savidor A."/>
            <person name="Scheuring C.F."/>
            <person name="Smith B.M."/>
            <person name="Sobral B.W."/>
            <person name="Terry A."/>
            <person name="Torto-Alalibo T.A."/>
            <person name="Win J."/>
            <person name="Xu Z."/>
            <person name="Zhang H."/>
            <person name="Grigoriev I.V."/>
            <person name="Rokhsar D.S."/>
            <person name="Boore J.L."/>
        </authorList>
    </citation>
    <scope>NUCLEOTIDE SEQUENCE [LARGE SCALE GENOMIC DNA]</scope>
    <source>
        <strain evidence="19">Pr102</strain>
    </source>
</reference>
<dbReference type="EC" id="2.5.1.18" evidence="5"/>
<dbReference type="OMA" id="VHRWERI"/>
<dbReference type="VEuPathDB" id="FungiDB:KRP23_728"/>
<evidence type="ECO:0000256" key="7">
    <source>
        <dbReference type="ARBA" id="ARBA00022692"/>
    </source>
</evidence>
<comment type="subcellular location">
    <subcellularLocation>
        <location evidence="3">Endoplasmic reticulum membrane</location>
        <topology evidence="3">Multi-pass membrane protein</topology>
    </subcellularLocation>
    <subcellularLocation>
        <location evidence="2">Mitochondrion outer membrane</location>
    </subcellularLocation>
</comment>
<dbReference type="InParanoid" id="H3GGP2"/>
<dbReference type="AlphaFoldDB" id="H3GGP2"/>
<evidence type="ECO:0000313" key="18">
    <source>
        <dbReference type="EnsemblProtists" id="Phyra75000"/>
    </source>
</evidence>
<comment type="similarity">
    <text evidence="4">Belongs to the MAPEG family.</text>
</comment>
<keyword evidence="19" id="KW-1185">Reference proteome</keyword>
<protein>
    <recommendedName>
        <fullName evidence="15">Microsomal glutathione S-transferase 1</fullName>
        <ecNumber evidence="5">2.5.1.18</ecNumber>
    </recommendedName>
</protein>
<keyword evidence="11" id="KW-0007">Acetylation</keyword>
<evidence type="ECO:0000256" key="5">
    <source>
        <dbReference type="ARBA" id="ARBA00012452"/>
    </source>
</evidence>
<evidence type="ECO:0000256" key="4">
    <source>
        <dbReference type="ARBA" id="ARBA00010459"/>
    </source>
</evidence>
<accession>H3GGP2</accession>
<evidence type="ECO:0000256" key="2">
    <source>
        <dbReference type="ARBA" id="ARBA00004294"/>
    </source>
</evidence>